<name>A0A7J8NE43_9ROSI</name>
<organism evidence="2 3">
    <name type="scientific">Gossypium lobatum</name>
    <dbReference type="NCBI Taxonomy" id="34289"/>
    <lineage>
        <taxon>Eukaryota</taxon>
        <taxon>Viridiplantae</taxon>
        <taxon>Streptophyta</taxon>
        <taxon>Embryophyta</taxon>
        <taxon>Tracheophyta</taxon>
        <taxon>Spermatophyta</taxon>
        <taxon>Magnoliopsida</taxon>
        <taxon>eudicotyledons</taxon>
        <taxon>Gunneridae</taxon>
        <taxon>Pentapetalae</taxon>
        <taxon>rosids</taxon>
        <taxon>malvids</taxon>
        <taxon>Malvales</taxon>
        <taxon>Malvaceae</taxon>
        <taxon>Malvoideae</taxon>
        <taxon>Gossypium</taxon>
    </lineage>
</organism>
<proteinExistence type="predicted"/>
<gene>
    <name evidence="2" type="ORF">Golob_028036</name>
</gene>
<accession>A0A7J8NE43</accession>
<evidence type="ECO:0000256" key="1">
    <source>
        <dbReference type="SAM" id="MobiDB-lite"/>
    </source>
</evidence>
<evidence type="ECO:0000313" key="2">
    <source>
        <dbReference type="EMBL" id="MBA0575122.1"/>
    </source>
</evidence>
<dbReference type="Proteomes" id="UP000593572">
    <property type="component" value="Unassembled WGS sequence"/>
</dbReference>
<dbReference type="EMBL" id="JABEZX010102108">
    <property type="protein sequence ID" value="MBA0575122.1"/>
    <property type="molecule type" value="Genomic_DNA"/>
</dbReference>
<evidence type="ECO:0000313" key="3">
    <source>
        <dbReference type="Proteomes" id="UP000593572"/>
    </source>
</evidence>
<reference evidence="2 3" key="1">
    <citation type="journal article" date="2019" name="Genome Biol. Evol.">
        <title>Insights into the evolution of the New World diploid cottons (Gossypium, subgenus Houzingenia) based on genome sequencing.</title>
        <authorList>
            <person name="Grover C.E."/>
            <person name="Arick M.A. 2nd"/>
            <person name="Thrash A."/>
            <person name="Conover J.L."/>
            <person name="Sanders W.S."/>
            <person name="Peterson D.G."/>
            <person name="Frelichowski J.E."/>
            <person name="Scheffler J.A."/>
            <person name="Scheffler B.E."/>
            <person name="Wendel J.F."/>
        </authorList>
    </citation>
    <scope>NUCLEOTIDE SEQUENCE [LARGE SCALE GENOMIC DNA]</scope>
    <source>
        <strain evidence="2">157</strain>
        <tissue evidence="2">Leaf</tissue>
    </source>
</reference>
<feature type="region of interest" description="Disordered" evidence="1">
    <location>
        <begin position="83"/>
        <end position="133"/>
    </location>
</feature>
<comment type="caution">
    <text evidence="2">The sequence shown here is derived from an EMBL/GenBank/DDBJ whole genome shotgun (WGS) entry which is preliminary data.</text>
</comment>
<feature type="compositionally biased region" description="Polar residues" evidence="1">
    <location>
        <begin position="106"/>
        <end position="133"/>
    </location>
</feature>
<dbReference type="AlphaFoldDB" id="A0A7J8NE43"/>
<protein>
    <submittedName>
        <fullName evidence="2">Uncharacterized protein</fullName>
    </submittedName>
</protein>
<keyword evidence="3" id="KW-1185">Reference proteome</keyword>
<sequence length="133" mass="15323">MCWFEWIPYEDPTIRVVTPEEFFVNPNAWHVKVLLVVYTTFKIHKYDFLPTRDAVLVLDLTCDPYYMSWFRIHGKPYLLTEEDGRQRSHTSRQQWAPLNLRGGETGPSSAPTQESATTTSAPTLITSPSLCTI</sequence>